<sequence>MTENKLYIGLDGGGTKCRAVVFDKNFNELSSAIAGPANIAKYGNLAYEAILEASEQALNAIDMDIASAHEYLYVSAGLAGANVPSAAKALAQWQHPFARFDYTSDLHAAALGAHGGSDGSVLIVGTGSCAAAIKNHKLSQFGGHGFMLGDKGSGAWMGRKGLSLTLEALEGVIPSSDYTHALCEHLGARQPSDLIEQFNQASPASFGALAPMLLEYAHRGDCIALAIVEDAANYLSIITHKALAISKGKLVLNGGVSRAILPWLEQDIAEHVIDAQHGPERGAIIYQQQLTEGLTHDIN</sequence>
<name>A0ABV9LY77_9ALTE</name>
<comment type="caution">
    <text evidence="2">The sequence shown here is derived from an EMBL/GenBank/DDBJ whole genome shotgun (WGS) entry which is preliminary data.</text>
</comment>
<dbReference type="EMBL" id="JBHSGU010000005">
    <property type="protein sequence ID" value="MFC4701250.1"/>
    <property type="molecule type" value="Genomic_DNA"/>
</dbReference>
<evidence type="ECO:0000313" key="3">
    <source>
        <dbReference type="Proteomes" id="UP001595897"/>
    </source>
</evidence>
<feature type="domain" description="ATPase BadF/BadG/BcrA/BcrD type" evidence="1">
    <location>
        <begin position="8"/>
        <end position="285"/>
    </location>
</feature>
<dbReference type="CDD" id="cd24082">
    <property type="entry name" value="ASKHA_NBD_GspK-like"/>
    <property type="match status" value="1"/>
</dbReference>
<dbReference type="Pfam" id="PF01869">
    <property type="entry name" value="BcrAD_BadFG"/>
    <property type="match status" value="1"/>
</dbReference>
<dbReference type="RefSeq" id="WP_382409506.1">
    <property type="nucleotide sequence ID" value="NZ_JBHSGU010000005.1"/>
</dbReference>
<dbReference type="InterPro" id="IPR052519">
    <property type="entry name" value="Euk-type_GlcNAc_Kinase"/>
</dbReference>
<accession>A0ABV9LY77</accession>
<evidence type="ECO:0000313" key="2">
    <source>
        <dbReference type="EMBL" id="MFC4701250.1"/>
    </source>
</evidence>
<dbReference type="PANTHER" id="PTHR43190:SF3">
    <property type="entry name" value="N-ACETYL-D-GLUCOSAMINE KINASE"/>
    <property type="match status" value="1"/>
</dbReference>
<dbReference type="PANTHER" id="PTHR43190">
    <property type="entry name" value="N-ACETYL-D-GLUCOSAMINE KINASE"/>
    <property type="match status" value="1"/>
</dbReference>
<reference evidence="3" key="1">
    <citation type="journal article" date="2019" name="Int. J. Syst. Evol. Microbiol.">
        <title>The Global Catalogue of Microorganisms (GCM) 10K type strain sequencing project: providing services to taxonomists for standard genome sequencing and annotation.</title>
        <authorList>
            <consortium name="The Broad Institute Genomics Platform"/>
            <consortium name="The Broad Institute Genome Sequencing Center for Infectious Disease"/>
            <person name="Wu L."/>
            <person name="Ma J."/>
        </authorList>
    </citation>
    <scope>NUCLEOTIDE SEQUENCE [LARGE SCALE GENOMIC DNA]</scope>
    <source>
        <strain evidence="3">KACC 12507</strain>
    </source>
</reference>
<dbReference type="SUPFAM" id="SSF53067">
    <property type="entry name" value="Actin-like ATPase domain"/>
    <property type="match status" value="2"/>
</dbReference>
<evidence type="ECO:0000259" key="1">
    <source>
        <dbReference type="Pfam" id="PF01869"/>
    </source>
</evidence>
<dbReference type="InterPro" id="IPR043129">
    <property type="entry name" value="ATPase_NBD"/>
</dbReference>
<keyword evidence="3" id="KW-1185">Reference proteome</keyword>
<protein>
    <submittedName>
        <fullName evidence="2">BadF/BadG/BcrA/BcrD ATPase family protein</fullName>
    </submittedName>
</protein>
<proteinExistence type="predicted"/>
<dbReference type="Proteomes" id="UP001595897">
    <property type="component" value="Unassembled WGS sequence"/>
</dbReference>
<gene>
    <name evidence="2" type="ORF">ACFO4O_13840</name>
</gene>
<dbReference type="Gene3D" id="3.30.420.40">
    <property type="match status" value="2"/>
</dbReference>
<dbReference type="InterPro" id="IPR002731">
    <property type="entry name" value="ATPase_BadF"/>
</dbReference>
<organism evidence="2 3">
    <name type="scientific">Glaciecola siphonariae</name>
    <dbReference type="NCBI Taxonomy" id="521012"/>
    <lineage>
        <taxon>Bacteria</taxon>
        <taxon>Pseudomonadati</taxon>
        <taxon>Pseudomonadota</taxon>
        <taxon>Gammaproteobacteria</taxon>
        <taxon>Alteromonadales</taxon>
        <taxon>Alteromonadaceae</taxon>
        <taxon>Glaciecola</taxon>
    </lineage>
</organism>